<gene>
    <name evidence="3" type="ORF">UU14_C0012G0015</name>
</gene>
<dbReference type="InterPro" id="IPR027381">
    <property type="entry name" value="LytR/CpsA/Psr_C"/>
</dbReference>
<dbReference type="Pfam" id="PF13399">
    <property type="entry name" value="LytR_C"/>
    <property type="match status" value="1"/>
</dbReference>
<evidence type="ECO:0000259" key="2">
    <source>
        <dbReference type="Pfam" id="PF13399"/>
    </source>
</evidence>
<feature type="transmembrane region" description="Helical" evidence="1">
    <location>
        <begin position="12"/>
        <end position="36"/>
    </location>
</feature>
<accession>A0A0G0VJA9</accession>
<feature type="domain" description="LytR/CpsA/Psr regulator C-terminal" evidence="2">
    <location>
        <begin position="196"/>
        <end position="242"/>
    </location>
</feature>
<reference evidence="3 4" key="1">
    <citation type="journal article" date="2015" name="Nature">
        <title>rRNA introns, odd ribosomes, and small enigmatic genomes across a large radiation of phyla.</title>
        <authorList>
            <person name="Brown C.T."/>
            <person name="Hug L.A."/>
            <person name="Thomas B.C."/>
            <person name="Sharon I."/>
            <person name="Castelle C.J."/>
            <person name="Singh A."/>
            <person name="Wilkins M.J."/>
            <person name="Williams K.H."/>
            <person name="Banfield J.F."/>
        </authorList>
    </citation>
    <scope>NUCLEOTIDE SEQUENCE [LARGE SCALE GENOMIC DNA]</scope>
</reference>
<dbReference type="AlphaFoldDB" id="A0A0G0VJA9"/>
<dbReference type="EMBL" id="LBZM01000012">
    <property type="protein sequence ID" value="KKR72075.1"/>
    <property type="molecule type" value="Genomic_DNA"/>
</dbReference>
<evidence type="ECO:0000313" key="4">
    <source>
        <dbReference type="Proteomes" id="UP000034664"/>
    </source>
</evidence>
<protein>
    <recommendedName>
        <fullName evidence="2">LytR/CpsA/Psr regulator C-terminal domain-containing protein</fullName>
    </recommendedName>
</protein>
<keyword evidence="1" id="KW-0812">Transmembrane</keyword>
<dbReference type="Proteomes" id="UP000034664">
    <property type="component" value="Unassembled WGS sequence"/>
</dbReference>
<proteinExistence type="predicted"/>
<evidence type="ECO:0000256" key="1">
    <source>
        <dbReference type="SAM" id="Phobius"/>
    </source>
</evidence>
<evidence type="ECO:0000313" key="3">
    <source>
        <dbReference type="EMBL" id="KKR72075.1"/>
    </source>
</evidence>
<keyword evidence="1" id="KW-0472">Membrane</keyword>
<keyword evidence="1" id="KW-1133">Transmembrane helix</keyword>
<name>A0A0G0VJA9_9BACT</name>
<comment type="caution">
    <text evidence="3">The sequence shown here is derived from an EMBL/GenBank/DDBJ whole genome shotgun (WGS) entry which is preliminary data.</text>
</comment>
<sequence length="283" mass="32162">MSKVKTAAHKKRISITVLFISILIVLVVGFAGYTFYNRNPLSKEWDYKGRFTVFDSHSLTLTSYPSDNSSIISITIPPDVYINVSGGYGYYRVKDVLELSRSERRGDELLIESVSSLIGIPIEASKQRMSYWDQVLVWQLANNNEIERHNINLSEYPITVSEKRVDGVEIEKLNPVKIDFYFGELFWERTLRDENMTVGIFNASETPGLANSYARMLENIGYRVVDIANWDGEPIEENCMIRITGSPNVVDSVSISRLISILDCPIQVDQESGRFDIQVILAI</sequence>
<dbReference type="Gene3D" id="3.30.70.2390">
    <property type="match status" value="1"/>
</dbReference>
<organism evidence="3 4">
    <name type="scientific">Candidatus Roizmanbacteria bacterium GW2011_GWB1_40_7</name>
    <dbReference type="NCBI Taxonomy" id="1618482"/>
    <lineage>
        <taxon>Bacteria</taxon>
        <taxon>Candidatus Roizmaniibacteriota</taxon>
    </lineage>
</organism>